<dbReference type="PANTHER" id="PTHR46098:SF1">
    <property type="entry name" value="TRNA (CYTOSINE(38)-C(5))-METHYLTRANSFERASE"/>
    <property type="match status" value="1"/>
</dbReference>
<dbReference type="PRINTS" id="PR00105">
    <property type="entry name" value="C5METTRFRASE"/>
</dbReference>
<dbReference type="Proteomes" id="UP000030634">
    <property type="component" value="Chromosome"/>
</dbReference>
<dbReference type="REBASE" id="99559">
    <property type="entry name" value="M.DswDY59ORF8630P"/>
</dbReference>
<protein>
    <recommendedName>
        <fullName evidence="1">DNA (cytosine-5-)-methyltransferase</fullName>
        <ecNumber evidence="1">2.1.1.37</ecNumber>
    </recommendedName>
</protein>
<keyword evidence="4 6" id="KW-0949">S-adenosyl-L-methionine</keyword>
<dbReference type="InterPro" id="IPR050750">
    <property type="entry name" value="C5-MTase"/>
</dbReference>
<feature type="active site" evidence="6">
    <location>
        <position position="73"/>
    </location>
</feature>
<dbReference type="EC" id="2.1.1.37" evidence="1"/>
<dbReference type="STRING" id="1182571.QR90_08630"/>
<dbReference type="KEGG" id="dsw:QR90_08630"/>
<sequence>MRAFEFFSGGGMVHAALDRRHWQTTFANDVDPMKAATYAANWGHGHLVVGDVAGLTSAQLPGHADLAWASSPCQDVSLAGSGAGLGLGADGFPRTRSGTFWLFWRLIEQLRVEGRAPRVVILENVPGLLTSSEGRDFQAVCQAFAASGYRFGPILLDAVQFLPHSRPRLFVVGVASGLAASLLPRSPAPVDGWHVPAMTRALDALSAEHRDLWHWWDPPSPPPRTLSLAALLEADHAVAWDTPAQTRRLLEMMQVPSARRVAQARSSGTREIGTLYRRGRQGVVRAEVRFDGVSGCLRTPGGGSSKQTVMVVDGGQVRTRLLTPREGARLMGLPDQYVLPENNTRALQVVGDGVAVPVVRYVLAHLVEPAIRAEWLAEAGSPADGRTEACAAD</sequence>
<dbReference type="RefSeq" id="WP_039683865.1">
    <property type="nucleotide sequence ID" value="NZ_CP010028.1"/>
</dbReference>
<dbReference type="Gene3D" id="3.40.50.150">
    <property type="entry name" value="Vaccinia Virus protein VP39"/>
    <property type="match status" value="1"/>
</dbReference>
<dbReference type="GO" id="GO:0032259">
    <property type="term" value="P:methylation"/>
    <property type="evidence" value="ECO:0007669"/>
    <property type="project" value="UniProtKB-KW"/>
</dbReference>
<evidence type="ECO:0000256" key="7">
    <source>
        <dbReference type="RuleBase" id="RU000416"/>
    </source>
</evidence>
<accession>A0A0A7KKR3</accession>
<proteinExistence type="inferred from homology"/>
<evidence type="ECO:0000313" key="8">
    <source>
        <dbReference type="EMBL" id="AIZ45153.1"/>
    </source>
</evidence>
<reference evidence="9" key="1">
    <citation type="submission" date="2014-11" db="EMBL/GenBank/DDBJ databases">
        <title>Hymenobacter sp. DG25B genome submission.</title>
        <authorList>
            <person name="Jung H.-Y."/>
            <person name="Kim M.K."/>
            <person name="Srinivasan S."/>
            <person name="Lim S."/>
        </authorList>
    </citation>
    <scope>NUCLEOTIDE SEQUENCE [LARGE SCALE GENOMIC DNA]</scope>
    <source>
        <strain evidence="9">DY59</strain>
    </source>
</reference>
<dbReference type="Pfam" id="PF00145">
    <property type="entry name" value="DNA_methylase"/>
    <property type="match status" value="1"/>
</dbReference>
<dbReference type="GO" id="GO:0009307">
    <property type="term" value="P:DNA restriction-modification system"/>
    <property type="evidence" value="ECO:0007669"/>
    <property type="project" value="UniProtKB-KW"/>
</dbReference>
<evidence type="ECO:0000256" key="5">
    <source>
        <dbReference type="ARBA" id="ARBA00022747"/>
    </source>
</evidence>
<dbReference type="EMBL" id="CP010028">
    <property type="protein sequence ID" value="AIZ45153.1"/>
    <property type="molecule type" value="Genomic_DNA"/>
</dbReference>
<dbReference type="AlphaFoldDB" id="A0A0A7KKR3"/>
<evidence type="ECO:0000256" key="2">
    <source>
        <dbReference type="ARBA" id="ARBA00022603"/>
    </source>
</evidence>
<dbReference type="Gene3D" id="3.90.120.10">
    <property type="entry name" value="DNA Methylase, subunit A, domain 2"/>
    <property type="match status" value="1"/>
</dbReference>
<dbReference type="SUPFAM" id="SSF53335">
    <property type="entry name" value="S-adenosyl-L-methionine-dependent methyltransferases"/>
    <property type="match status" value="1"/>
</dbReference>
<dbReference type="PANTHER" id="PTHR46098">
    <property type="entry name" value="TRNA (CYTOSINE(38)-C(5))-METHYLTRANSFERASE"/>
    <property type="match status" value="1"/>
</dbReference>
<dbReference type="InterPro" id="IPR029063">
    <property type="entry name" value="SAM-dependent_MTases_sf"/>
</dbReference>
<keyword evidence="5" id="KW-0680">Restriction system</keyword>
<dbReference type="HOGENOM" id="CLU_006958_3_0_0"/>
<evidence type="ECO:0000256" key="6">
    <source>
        <dbReference type="PROSITE-ProRule" id="PRU01016"/>
    </source>
</evidence>
<evidence type="ECO:0000256" key="3">
    <source>
        <dbReference type="ARBA" id="ARBA00022679"/>
    </source>
</evidence>
<keyword evidence="2 6" id="KW-0489">Methyltransferase</keyword>
<gene>
    <name evidence="8" type="ORF">QR90_08630</name>
</gene>
<organism evidence="8 9">
    <name type="scientific">Deinococcus radiopugnans</name>
    <dbReference type="NCBI Taxonomy" id="57497"/>
    <lineage>
        <taxon>Bacteria</taxon>
        <taxon>Thermotogati</taxon>
        <taxon>Deinococcota</taxon>
        <taxon>Deinococci</taxon>
        <taxon>Deinococcales</taxon>
        <taxon>Deinococcaceae</taxon>
        <taxon>Deinococcus</taxon>
    </lineage>
</organism>
<dbReference type="NCBIfam" id="TIGR00675">
    <property type="entry name" value="dcm"/>
    <property type="match status" value="1"/>
</dbReference>
<dbReference type="PROSITE" id="PS51679">
    <property type="entry name" value="SAM_MT_C5"/>
    <property type="match status" value="1"/>
</dbReference>
<dbReference type="InterPro" id="IPR001525">
    <property type="entry name" value="C5_MeTfrase"/>
</dbReference>
<keyword evidence="3 6" id="KW-0808">Transferase</keyword>
<name>A0A0A7KKR3_9DEIO</name>
<evidence type="ECO:0000313" key="9">
    <source>
        <dbReference type="Proteomes" id="UP000030634"/>
    </source>
</evidence>
<dbReference type="GO" id="GO:0003886">
    <property type="term" value="F:DNA (cytosine-5-)-methyltransferase activity"/>
    <property type="evidence" value="ECO:0007669"/>
    <property type="project" value="UniProtKB-EC"/>
</dbReference>
<evidence type="ECO:0000256" key="1">
    <source>
        <dbReference type="ARBA" id="ARBA00011975"/>
    </source>
</evidence>
<evidence type="ECO:0000256" key="4">
    <source>
        <dbReference type="ARBA" id="ARBA00022691"/>
    </source>
</evidence>
<comment type="similarity">
    <text evidence="6 7">Belongs to the class I-like SAM-binding methyltransferase superfamily. C5-methyltransferase family.</text>
</comment>